<accession>A0ABR1JRQ7</accession>
<keyword evidence="3 6" id="KW-0547">Nucleotide-binding</keyword>
<evidence type="ECO:0000256" key="6">
    <source>
        <dbReference type="PROSITE-ProRule" id="PRU10141"/>
    </source>
</evidence>
<feature type="compositionally biased region" description="Low complexity" evidence="7">
    <location>
        <begin position="799"/>
        <end position="808"/>
    </location>
</feature>
<keyword evidence="2" id="KW-0808">Transferase</keyword>
<feature type="compositionally biased region" description="Low complexity" evidence="7">
    <location>
        <begin position="668"/>
        <end position="680"/>
    </location>
</feature>
<proteinExistence type="predicted"/>
<evidence type="ECO:0000256" key="1">
    <source>
        <dbReference type="ARBA" id="ARBA00022527"/>
    </source>
</evidence>
<dbReference type="Pfam" id="PF00069">
    <property type="entry name" value="Pkinase"/>
    <property type="match status" value="1"/>
</dbReference>
<dbReference type="EMBL" id="JBANRG010000005">
    <property type="protein sequence ID" value="KAK7466240.1"/>
    <property type="molecule type" value="Genomic_DNA"/>
</dbReference>
<feature type="compositionally biased region" description="Polar residues" evidence="7">
    <location>
        <begin position="1003"/>
        <end position="1016"/>
    </location>
</feature>
<feature type="compositionally biased region" description="Polar residues" evidence="7">
    <location>
        <begin position="622"/>
        <end position="639"/>
    </location>
</feature>
<feature type="region of interest" description="Disordered" evidence="7">
    <location>
        <begin position="873"/>
        <end position="898"/>
    </location>
</feature>
<evidence type="ECO:0000256" key="5">
    <source>
        <dbReference type="ARBA" id="ARBA00022840"/>
    </source>
</evidence>
<feature type="compositionally biased region" description="Low complexity" evidence="7">
    <location>
        <begin position="751"/>
        <end position="787"/>
    </location>
</feature>
<name>A0ABR1JRQ7_9AGAR</name>
<organism evidence="9 10">
    <name type="scientific">Marasmiellus scandens</name>
    <dbReference type="NCBI Taxonomy" id="2682957"/>
    <lineage>
        <taxon>Eukaryota</taxon>
        <taxon>Fungi</taxon>
        <taxon>Dikarya</taxon>
        <taxon>Basidiomycota</taxon>
        <taxon>Agaricomycotina</taxon>
        <taxon>Agaricomycetes</taxon>
        <taxon>Agaricomycetidae</taxon>
        <taxon>Agaricales</taxon>
        <taxon>Marasmiineae</taxon>
        <taxon>Omphalotaceae</taxon>
        <taxon>Marasmiellus</taxon>
    </lineage>
</organism>
<dbReference type="PROSITE" id="PS50011">
    <property type="entry name" value="PROTEIN_KINASE_DOM"/>
    <property type="match status" value="1"/>
</dbReference>
<dbReference type="InterPro" id="IPR017441">
    <property type="entry name" value="Protein_kinase_ATP_BS"/>
</dbReference>
<evidence type="ECO:0000256" key="7">
    <source>
        <dbReference type="SAM" id="MobiDB-lite"/>
    </source>
</evidence>
<feature type="compositionally biased region" description="Polar residues" evidence="7">
    <location>
        <begin position="928"/>
        <end position="941"/>
    </location>
</feature>
<feature type="compositionally biased region" description="Basic and acidic residues" evidence="7">
    <location>
        <begin position="643"/>
        <end position="659"/>
    </location>
</feature>
<protein>
    <recommendedName>
        <fullName evidence="8">Protein kinase domain-containing protein</fullName>
    </recommendedName>
</protein>
<feature type="region of interest" description="Disordered" evidence="7">
    <location>
        <begin position="1053"/>
        <end position="1072"/>
    </location>
</feature>
<gene>
    <name evidence="9" type="ORF">VKT23_004968</name>
</gene>
<dbReference type="Proteomes" id="UP001498398">
    <property type="component" value="Unassembled WGS sequence"/>
</dbReference>
<dbReference type="Gene3D" id="3.30.200.20">
    <property type="entry name" value="Phosphorylase Kinase, domain 1"/>
    <property type="match status" value="1"/>
</dbReference>
<feature type="compositionally biased region" description="Low complexity" evidence="7">
    <location>
        <begin position="38"/>
        <end position="65"/>
    </location>
</feature>
<sequence length="1257" mass="136858">MNQSIARHSSSFDAVIDDDELDHSYNDDNDDDNEPDPENLSVPTLTTTSTANHASSSTAAPSGSAFDADTAVVTTDRLKSTYLADGHTMVNQYVLEAKVGSGQHGNVWRCHDHLNKHKILAMKIVKRDNPKAKRERQYKQLRQQNIPKTEHVTVVDGVRTAEQEIRREIAIMKKCLHPHVVRLYEVIDDRQKDQIYMVMEYLGGGEIKYTNGDNEPILTVEQTRRIMRDAILGLEYLHHQGIIHRDIKPANLIWTANHDRVKIADFGTAHFSYAQRLASVRADEWVKPQEDEDPILLNDAALAKRAGSPAFLAPEIVWEYTDDKEEGEERPPVTKAIDIWALGVTLYCFLFGKIPFRPPGIYDDFTEWTGYVYTCNHDWRAAQYMGYDRIPTGGRHPTVEEDENGALLEGPVVMHLLDHLLQKNYLVRITLDEVKENRWFLHDLPNPDTWLELTNPKPIDVSQEETSDAMSILKFRWNPFRRMGTFLRNTVAGRGNDQHRRSLLPPTLPSSSQASSSKLNLSLGLGMGSSRADAVQKRTSRAQSGRKDSGRRAKSVGRGRDDDDGAGTVSEPNMRLRNYRHTHGDASSSRPHHRSSGTKEKGKQRDDGLETARNTGRAGPGSSASTSARQKNRWSSASRHTSKGLESDQRSKSSDDGLRKAAQRRSGRQQQQQVHGQSPSPGVPGQTVHQVHTASSLPTATQTLRAVASGSGTSTKRRGSDARSTSYLPSSSVSTSPTASSPYPSNPSSPHPSSTNSGYGDLQSPSSSSLLPISPSTPHSNNNSPTGTGSGVHSKSHSKTPSFSSFPTLNLSTPSIHLPRLGKGWSKKDKSRPGTPTNASSPQSPASPSASMTMTPTPVRPIAGATAATATVITTTSPSPSPISCSPGGSSSRKSGSGLGSLLTGIPYWKQLRSLSQQGPILTGKNKGGTSMTAPATTVSSPMGEYVQSPIGGSMDNGSAVQLVGGSRKSSGVASSSRSPSGSAYASSAQVSRDDFHDDGSSMDASISFSTPDVSSMNLDMGTSTMTARSFGARSGASGSGVGSSIGERYLSPTARVPGSSNSLEVPTISPNGYQSMTLDYANRRGGGGAQANPGLMYDVDLVLGRRTSSWDHDHPRELEYEDFPSLHSEDDLLAGRDVDDHVVYIGAGGVANRQQLEEEEKRREQVWLENRRRVVEAERRAREETERKEKEGQQEPRKKKKSILVQDEDDEDDYEDDGVVTAGPSRTAPPRVSSSSYVDDDDSEVLTFSARKKKSN</sequence>
<dbReference type="CDD" id="cd14008">
    <property type="entry name" value="STKc_LKB1_CaMKK"/>
    <property type="match status" value="1"/>
</dbReference>
<evidence type="ECO:0000313" key="10">
    <source>
        <dbReference type="Proteomes" id="UP001498398"/>
    </source>
</evidence>
<feature type="compositionally biased region" description="Low complexity" evidence="7">
    <location>
        <begin position="503"/>
        <end position="530"/>
    </location>
</feature>
<dbReference type="SUPFAM" id="SSF56112">
    <property type="entry name" value="Protein kinase-like (PK-like)"/>
    <property type="match status" value="1"/>
</dbReference>
<dbReference type="InterPro" id="IPR011009">
    <property type="entry name" value="Kinase-like_dom_sf"/>
</dbReference>
<feature type="compositionally biased region" description="Low complexity" evidence="7">
    <location>
        <begin position="965"/>
        <end position="989"/>
    </location>
</feature>
<feature type="region of interest" description="Disordered" evidence="7">
    <location>
        <begin position="1"/>
        <end position="65"/>
    </location>
</feature>
<keyword evidence="5 6" id="KW-0067">ATP-binding</keyword>
<dbReference type="Gene3D" id="1.10.510.10">
    <property type="entry name" value="Transferase(Phosphotransferase) domain 1"/>
    <property type="match status" value="1"/>
</dbReference>
<comment type="caution">
    <text evidence="9">The sequence shown here is derived from an EMBL/GenBank/DDBJ whole genome shotgun (WGS) entry which is preliminary data.</text>
</comment>
<keyword evidence="1" id="KW-0723">Serine/threonine-protein kinase</keyword>
<dbReference type="PANTHER" id="PTHR43895:SF152">
    <property type="entry name" value="SERINE_THREONINE-PROTEIN KINASE TOS3"/>
    <property type="match status" value="1"/>
</dbReference>
<feature type="compositionally biased region" description="Acidic residues" evidence="7">
    <location>
        <begin position="15"/>
        <end position="37"/>
    </location>
</feature>
<feature type="compositionally biased region" description="Polar residues" evidence="7">
    <location>
        <begin position="687"/>
        <end position="704"/>
    </location>
</feature>
<feature type="binding site" evidence="6">
    <location>
        <position position="123"/>
    </location>
    <ligand>
        <name>ATP</name>
        <dbReference type="ChEBI" id="CHEBI:30616"/>
    </ligand>
</feature>
<feature type="compositionally biased region" description="Basic and acidic residues" evidence="7">
    <location>
        <begin position="597"/>
        <end position="610"/>
    </location>
</feature>
<feature type="compositionally biased region" description="Low complexity" evidence="7">
    <location>
        <begin position="835"/>
        <end position="859"/>
    </location>
</feature>
<feature type="compositionally biased region" description="Polar residues" evidence="7">
    <location>
        <begin position="1"/>
        <end position="12"/>
    </location>
</feature>
<feature type="region of interest" description="Disordered" evidence="7">
    <location>
        <begin position="1154"/>
        <end position="1257"/>
    </location>
</feature>
<reference evidence="9 10" key="1">
    <citation type="submission" date="2024-01" db="EMBL/GenBank/DDBJ databases">
        <title>A draft genome for the cacao thread blight pathogen Marasmiellus scandens.</title>
        <authorList>
            <person name="Baruah I.K."/>
            <person name="Leung J."/>
            <person name="Bukari Y."/>
            <person name="Amoako-Attah I."/>
            <person name="Meinhardt L.W."/>
            <person name="Bailey B.A."/>
            <person name="Cohen S.P."/>
        </authorList>
    </citation>
    <scope>NUCLEOTIDE SEQUENCE [LARGE SCALE GENOMIC DNA]</scope>
    <source>
        <strain evidence="9 10">GH-19</strain>
    </source>
</reference>
<evidence type="ECO:0000256" key="2">
    <source>
        <dbReference type="ARBA" id="ARBA00022679"/>
    </source>
</evidence>
<feature type="region of interest" description="Disordered" evidence="7">
    <location>
        <begin position="491"/>
        <end position="859"/>
    </location>
</feature>
<feature type="region of interest" description="Disordered" evidence="7">
    <location>
        <begin position="922"/>
        <end position="1016"/>
    </location>
</feature>
<feature type="compositionally biased region" description="Low complexity" evidence="7">
    <location>
        <begin position="724"/>
        <end position="743"/>
    </location>
</feature>
<keyword evidence="10" id="KW-1185">Reference proteome</keyword>
<feature type="domain" description="Protein kinase" evidence="8">
    <location>
        <begin position="93"/>
        <end position="440"/>
    </location>
</feature>
<evidence type="ECO:0000259" key="8">
    <source>
        <dbReference type="PROSITE" id="PS50011"/>
    </source>
</evidence>
<dbReference type="PANTHER" id="PTHR43895">
    <property type="entry name" value="CALCIUM/CALMODULIN-DEPENDENT PROTEIN KINASE KINASE-RELATED"/>
    <property type="match status" value="1"/>
</dbReference>
<feature type="compositionally biased region" description="Acidic residues" evidence="7">
    <location>
        <begin position="1207"/>
        <end position="1219"/>
    </location>
</feature>
<feature type="compositionally biased region" description="Polar residues" evidence="7">
    <location>
        <begin position="1059"/>
        <end position="1072"/>
    </location>
</feature>
<keyword evidence="4" id="KW-0418">Kinase</keyword>
<evidence type="ECO:0000313" key="9">
    <source>
        <dbReference type="EMBL" id="KAK7466240.1"/>
    </source>
</evidence>
<evidence type="ECO:0000256" key="3">
    <source>
        <dbReference type="ARBA" id="ARBA00022741"/>
    </source>
</evidence>
<evidence type="ECO:0000256" key="4">
    <source>
        <dbReference type="ARBA" id="ARBA00022777"/>
    </source>
</evidence>
<dbReference type="SMART" id="SM00220">
    <property type="entry name" value="S_TKc"/>
    <property type="match status" value="1"/>
</dbReference>
<feature type="compositionally biased region" description="Basic and acidic residues" evidence="7">
    <location>
        <begin position="1156"/>
        <end position="1197"/>
    </location>
</feature>
<dbReference type="PROSITE" id="PS00107">
    <property type="entry name" value="PROTEIN_KINASE_ATP"/>
    <property type="match status" value="1"/>
</dbReference>
<dbReference type="InterPro" id="IPR000719">
    <property type="entry name" value="Prot_kinase_dom"/>
</dbReference>